<evidence type="ECO:0000256" key="11">
    <source>
        <dbReference type="ARBA" id="ARBA00047781"/>
    </source>
</evidence>
<dbReference type="InterPro" id="IPR029062">
    <property type="entry name" value="Class_I_gatase-like"/>
</dbReference>
<dbReference type="PANTHER" id="PTHR11550:SF0">
    <property type="entry name" value="CTP SYNTHASE-RELATED"/>
    <property type="match status" value="1"/>
</dbReference>
<dbReference type="GO" id="GO:0046872">
    <property type="term" value="F:metal ion binding"/>
    <property type="evidence" value="ECO:0007669"/>
    <property type="project" value="UniProtKB-KW"/>
</dbReference>
<evidence type="ECO:0000259" key="16">
    <source>
        <dbReference type="Pfam" id="PF06418"/>
    </source>
</evidence>
<dbReference type="SUPFAM" id="SSF52317">
    <property type="entry name" value="Class I glutamine amidotransferase-like"/>
    <property type="match status" value="1"/>
</dbReference>
<dbReference type="Gene3D" id="3.40.50.300">
    <property type="entry name" value="P-loop containing nucleotide triphosphate hydrolases"/>
    <property type="match status" value="1"/>
</dbReference>
<feature type="domain" description="CTP synthase N-terminal" evidence="16">
    <location>
        <begin position="3"/>
        <end position="266"/>
    </location>
</feature>
<evidence type="ECO:0000256" key="5">
    <source>
        <dbReference type="ARBA" id="ARBA00022723"/>
    </source>
</evidence>
<dbReference type="Pfam" id="PF06418">
    <property type="entry name" value="CTP_synth_N"/>
    <property type="match status" value="1"/>
</dbReference>
<proteinExistence type="inferred from homology"/>
<dbReference type="FunFam" id="3.40.50.300:FF:000009">
    <property type="entry name" value="CTP synthase"/>
    <property type="match status" value="1"/>
</dbReference>
<dbReference type="AlphaFoldDB" id="A0A4R0XVE2"/>
<keyword evidence="4" id="KW-0436">Ligase</keyword>
<dbReference type="PANTHER" id="PTHR11550">
    <property type="entry name" value="CTP SYNTHASE"/>
    <property type="match status" value="1"/>
</dbReference>
<evidence type="ECO:0000256" key="8">
    <source>
        <dbReference type="ARBA" id="ARBA00022842"/>
    </source>
</evidence>
<evidence type="ECO:0000256" key="10">
    <source>
        <dbReference type="ARBA" id="ARBA00022975"/>
    </source>
</evidence>
<comment type="catalytic activity">
    <reaction evidence="11">
        <text>UTP + L-glutamine + ATP + H2O = CTP + L-glutamate + ADP + phosphate + 2 H(+)</text>
        <dbReference type="Rhea" id="RHEA:26426"/>
        <dbReference type="ChEBI" id="CHEBI:15377"/>
        <dbReference type="ChEBI" id="CHEBI:15378"/>
        <dbReference type="ChEBI" id="CHEBI:29985"/>
        <dbReference type="ChEBI" id="CHEBI:30616"/>
        <dbReference type="ChEBI" id="CHEBI:37563"/>
        <dbReference type="ChEBI" id="CHEBI:43474"/>
        <dbReference type="ChEBI" id="CHEBI:46398"/>
        <dbReference type="ChEBI" id="CHEBI:58359"/>
        <dbReference type="ChEBI" id="CHEBI:456216"/>
        <dbReference type="EC" id="6.3.4.2"/>
    </reaction>
</comment>
<dbReference type="UniPathway" id="UPA00159">
    <property type="reaction ID" value="UER00277"/>
</dbReference>
<dbReference type="InterPro" id="IPR017926">
    <property type="entry name" value="GATASE"/>
</dbReference>
<sequence>MAKYIFVTGGVLSGLGKGVSAASVGRLLKARGYKVFVQKFDPYLNVDPGTMSPYEHGEVYVTADGAETDLDLGHYERFIDEKFSKHSNYTTAQIFKRLMDKERRGDFGGKTVQIVPHMTDEIEHLIRLGGRTSKADFVITEIGGTVGDIESQSFFRTLASMLLKEPENCFFIHTTYIPFLTASKEFKTKPAQFSMSELWSLSIKPNMVFMRSTNPVTDEVHKKISRTSFIPQDHVISVPDAGNIYTIPLALEEQKVAHKILRHLGMSVKRPKLDDWKEYVALINKEKKEEVTIAMVGKYIELEDAYMSIIEALKISANYTGTKLKFKWIQADNITAKNIASKIKGTNGAMILPGFGKRGFEGKVITAKYLRDIDHPTFGICYGMQAMTVDQARRTGIKDATTSEISEKGTFVIDFIRGKKKTDGIGGTLRLGESKTLIKEGSIAEKIYEADHAIERHRHRYEVNPEFVSKIEDDEFQFSGFDEKTNLAEVCEVKGKKFFFGVQYHPEFTARPLKDNPIFTKFLQAAIKNKAL</sequence>
<comment type="pathway">
    <text evidence="1">Pyrimidine metabolism; CTP biosynthesis via de novo pathway; CTP from UDP: step 2/2.</text>
</comment>
<dbReference type="InterPro" id="IPR027417">
    <property type="entry name" value="P-loop_NTPase"/>
</dbReference>
<dbReference type="EC" id="6.3.4.2" evidence="3"/>
<reference evidence="17 18" key="1">
    <citation type="submission" date="2018-02" db="EMBL/GenBank/DDBJ databases">
        <title>Mycoplasma marinum and Mycoplasma todarodis sp. nov., moderately halophilic and psychrotolerant mycoplasmas isolated from cephalopods.</title>
        <authorList>
            <person name="Viver T."/>
        </authorList>
    </citation>
    <scope>NUCLEOTIDE SEQUENCE [LARGE SCALE GENOMIC DNA]</scope>
    <source>
        <strain evidence="17 18">5H</strain>
    </source>
</reference>
<dbReference type="InterPro" id="IPR033828">
    <property type="entry name" value="GATase1_CTP_Synthase"/>
</dbReference>
<evidence type="ECO:0000256" key="4">
    <source>
        <dbReference type="ARBA" id="ARBA00022598"/>
    </source>
</evidence>
<evidence type="ECO:0000256" key="2">
    <source>
        <dbReference type="ARBA" id="ARBA00007533"/>
    </source>
</evidence>
<feature type="domain" description="Glutamine amidotransferase" evidence="15">
    <location>
        <begin position="303"/>
        <end position="524"/>
    </location>
</feature>
<dbReference type="CDD" id="cd03113">
    <property type="entry name" value="CTPS_N"/>
    <property type="match status" value="1"/>
</dbReference>
<dbReference type="InterPro" id="IPR004468">
    <property type="entry name" value="CTP_synthase"/>
</dbReference>
<keyword evidence="18" id="KW-1185">Reference proteome</keyword>
<evidence type="ECO:0000256" key="3">
    <source>
        <dbReference type="ARBA" id="ARBA00012291"/>
    </source>
</evidence>
<keyword evidence="8" id="KW-0460">Magnesium</keyword>
<gene>
    <name evidence="17" type="ORF">C4B25_02740</name>
</gene>
<dbReference type="GO" id="GO:0003883">
    <property type="term" value="F:CTP synthase activity"/>
    <property type="evidence" value="ECO:0007669"/>
    <property type="project" value="UniProtKB-EC"/>
</dbReference>
<dbReference type="Pfam" id="PF00117">
    <property type="entry name" value="GATase"/>
    <property type="match status" value="1"/>
</dbReference>
<dbReference type="GO" id="GO:0042802">
    <property type="term" value="F:identical protein binding"/>
    <property type="evidence" value="ECO:0007669"/>
    <property type="project" value="TreeGrafter"/>
</dbReference>
<evidence type="ECO:0000313" key="17">
    <source>
        <dbReference type="EMBL" id="TCG10891.1"/>
    </source>
</evidence>
<dbReference type="Gene3D" id="3.40.50.880">
    <property type="match status" value="1"/>
</dbReference>
<comment type="similarity">
    <text evidence="2">Belongs to the CTP synthase family.</text>
</comment>
<dbReference type="OrthoDB" id="9801107at2"/>
<keyword evidence="10" id="KW-0665">Pyrimidine biosynthesis</keyword>
<dbReference type="EMBL" id="PSZP01000019">
    <property type="protein sequence ID" value="TCG10891.1"/>
    <property type="molecule type" value="Genomic_DNA"/>
</dbReference>
<dbReference type="CDD" id="cd01746">
    <property type="entry name" value="GATase1_CTP_Synthase"/>
    <property type="match status" value="1"/>
</dbReference>
<evidence type="ECO:0000256" key="1">
    <source>
        <dbReference type="ARBA" id="ARBA00005171"/>
    </source>
</evidence>
<dbReference type="SUPFAM" id="SSF52540">
    <property type="entry name" value="P-loop containing nucleoside triphosphate hydrolases"/>
    <property type="match status" value="1"/>
</dbReference>
<evidence type="ECO:0000256" key="9">
    <source>
        <dbReference type="ARBA" id="ARBA00022962"/>
    </source>
</evidence>
<dbReference type="NCBIfam" id="NF003792">
    <property type="entry name" value="PRK05380.1"/>
    <property type="match status" value="1"/>
</dbReference>
<accession>A0A4R0XVE2</accession>
<evidence type="ECO:0000313" key="18">
    <source>
        <dbReference type="Proteomes" id="UP000291072"/>
    </source>
</evidence>
<keyword evidence="9" id="KW-0315">Glutamine amidotransferase</keyword>
<evidence type="ECO:0000259" key="15">
    <source>
        <dbReference type="Pfam" id="PF00117"/>
    </source>
</evidence>
<organism evidence="17 18">
    <name type="scientific">Mycoplasma todarodis</name>
    <dbReference type="NCBI Taxonomy" id="1937191"/>
    <lineage>
        <taxon>Bacteria</taxon>
        <taxon>Bacillati</taxon>
        <taxon>Mycoplasmatota</taxon>
        <taxon>Mollicutes</taxon>
        <taxon>Mycoplasmataceae</taxon>
        <taxon>Mycoplasma</taxon>
    </lineage>
</organism>
<comment type="caution">
    <text evidence="17">The sequence shown here is derived from an EMBL/GenBank/DDBJ whole genome shotgun (WGS) entry which is preliminary data.</text>
</comment>
<dbReference type="InterPro" id="IPR017456">
    <property type="entry name" value="CTP_synthase_N"/>
</dbReference>
<keyword evidence="6" id="KW-0547">Nucleotide-binding</keyword>
<dbReference type="GO" id="GO:0019856">
    <property type="term" value="P:pyrimidine nucleobase biosynthetic process"/>
    <property type="evidence" value="ECO:0007669"/>
    <property type="project" value="TreeGrafter"/>
</dbReference>
<evidence type="ECO:0000256" key="14">
    <source>
        <dbReference type="ARBA" id="ARBA00083191"/>
    </source>
</evidence>
<evidence type="ECO:0000256" key="7">
    <source>
        <dbReference type="ARBA" id="ARBA00022840"/>
    </source>
</evidence>
<dbReference type="GO" id="GO:0005524">
    <property type="term" value="F:ATP binding"/>
    <property type="evidence" value="ECO:0007669"/>
    <property type="project" value="UniProtKB-KW"/>
</dbReference>
<dbReference type="RefSeq" id="WP_131613525.1">
    <property type="nucleotide sequence ID" value="NZ_PSZP01000019.1"/>
</dbReference>
<dbReference type="NCBIfam" id="TIGR00337">
    <property type="entry name" value="PyrG"/>
    <property type="match status" value="1"/>
</dbReference>
<evidence type="ECO:0000256" key="6">
    <source>
        <dbReference type="ARBA" id="ARBA00022741"/>
    </source>
</evidence>
<keyword evidence="7" id="KW-0067">ATP-binding</keyword>
<evidence type="ECO:0000256" key="12">
    <source>
        <dbReference type="ARBA" id="ARBA00075170"/>
    </source>
</evidence>
<name>A0A4R0XVE2_9MOLU</name>
<dbReference type="PROSITE" id="PS51273">
    <property type="entry name" value="GATASE_TYPE_1"/>
    <property type="match status" value="1"/>
</dbReference>
<evidence type="ECO:0000256" key="13">
    <source>
        <dbReference type="ARBA" id="ARBA00079941"/>
    </source>
</evidence>
<dbReference type="GO" id="GO:0044210">
    <property type="term" value="P:'de novo' CTP biosynthetic process"/>
    <property type="evidence" value="ECO:0007669"/>
    <property type="project" value="UniProtKB-UniPathway"/>
</dbReference>
<keyword evidence="5" id="KW-0479">Metal-binding</keyword>
<dbReference type="Proteomes" id="UP000291072">
    <property type="component" value="Unassembled WGS sequence"/>
</dbReference>
<protein>
    <recommendedName>
        <fullName evidence="3">CTP synthase (glutamine hydrolyzing)</fullName>
        <ecNumber evidence="3">6.3.4.2</ecNumber>
    </recommendedName>
    <alternativeName>
        <fullName evidence="13">Cytidine 5'-triphosphate synthase</fullName>
    </alternativeName>
    <alternativeName>
        <fullName evidence="14">Cytidine triphosphate synthetase</fullName>
    </alternativeName>
    <alternativeName>
        <fullName evidence="12">UTP--ammonia ligase</fullName>
    </alternativeName>
</protein>